<dbReference type="EMBL" id="AOMT01000026">
    <property type="protein sequence ID" value="KDN24737.1"/>
    <property type="molecule type" value="Genomic_DNA"/>
</dbReference>
<dbReference type="eggNOG" id="COG2899">
    <property type="taxonomic scope" value="Bacteria"/>
</dbReference>
<dbReference type="Proteomes" id="UP000035860">
    <property type="component" value="Unassembled WGS sequence"/>
</dbReference>
<feature type="transmembrane region" description="Helical" evidence="1">
    <location>
        <begin position="262"/>
        <end position="286"/>
    </location>
</feature>
<feature type="transmembrane region" description="Helical" evidence="1">
    <location>
        <begin position="188"/>
        <end position="211"/>
    </location>
</feature>
<keyword evidence="1" id="KW-1133">Transmembrane helix</keyword>
<dbReference type="OrthoDB" id="8533002at2"/>
<dbReference type="NCBIfam" id="NF010613">
    <property type="entry name" value="PRK14013.1-3"/>
    <property type="match status" value="1"/>
</dbReference>
<dbReference type="PANTHER" id="PTHR30238:SF4">
    <property type="entry name" value="SLL1022 PROTEIN"/>
    <property type="match status" value="1"/>
</dbReference>
<evidence type="ECO:0000313" key="3">
    <source>
        <dbReference type="Proteomes" id="UP000035860"/>
    </source>
</evidence>
<feature type="transmembrane region" description="Helical" evidence="1">
    <location>
        <begin position="5"/>
        <end position="23"/>
    </location>
</feature>
<evidence type="ECO:0008006" key="4">
    <source>
        <dbReference type="Google" id="ProtNLM"/>
    </source>
</evidence>
<feature type="transmembrane region" description="Helical" evidence="1">
    <location>
        <begin position="331"/>
        <end position="349"/>
    </location>
</feature>
<name>A0A066UFV3_9GAMM</name>
<feature type="transmembrane region" description="Helical" evidence="1">
    <location>
        <begin position="163"/>
        <end position="182"/>
    </location>
</feature>
<feature type="transmembrane region" description="Helical" evidence="1">
    <location>
        <begin position="70"/>
        <end position="100"/>
    </location>
</feature>
<evidence type="ECO:0000256" key="1">
    <source>
        <dbReference type="SAM" id="Phobius"/>
    </source>
</evidence>
<comment type="caution">
    <text evidence="2">The sequence shown here is derived from an EMBL/GenBank/DDBJ whole genome shotgun (WGS) entry which is preliminary data.</text>
</comment>
<evidence type="ECO:0000313" key="2">
    <source>
        <dbReference type="EMBL" id="KDN24737.1"/>
    </source>
</evidence>
<keyword evidence="3" id="KW-1185">Reference proteome</keyword>
<dbReference type="InterPro" id="IPR007427">
    <property type="entry name" value="DUF475"/>
</dbReference>
<proteinExistence type="predicted"/>
<gene>
    <name evidence="2" type="ORF">MBO_07218</name>
</gene>
<keyword evidence="1" id="KW-0812">Transmembrane</keyword>
<dbReference type="Pfam" id="PF04332">
    <property type="entry name" value="DUF475"/>
    <property type="match status" value="1"/>
</dbReference>
<feature type="transmembrane region" description="Helical" evidence="1">
    <location>
        <begin position="307"/>
        <end position="325"/>
    </location>
</feature>
<organism evidence="2 3">
    <name type="scientific">Moraxella bovoculi 237</name>
    <dbReference type="NCBI Taxonomy" id="743974"/>
    <lineage>
        <taxon>Bacteria</taxon>
        <taxon>Pseudomonadati</taxon>
        <taxon>Pseudomonadota</taxon>
        <taxon>Gammaproteobacteria</taxon>
        <taxon>Moraxellales</taxon>
        <taxon>Moraxellaceae</taxon>
        <taxon>Moraxella</taxon>
    </lineage>
</organism>
<reference evidence="2 3" key="1">
    <citation type="journal article" date="2014" name="Genome Announc.">
        <title>Draft Genome Sequence of Moraxella bovoculi Strain 237T (ATCC BAA-1259T) Isolated from a Calf with Infectious Bovine Keratoconjunctivitis.</title>
        <authorList>
            <person name="Calcutt M.J."/>
            <person name="Foecking M.F."/>
            <person name="Martin N.T."/>
            <person name="Mhlanga-Mutangadura T."/>
            <person name="Reilly T.J."/>
        </authorList>
    </citation>
    <scope>NUCLEOTIDE SEQUENCE [LARGE SCALE GENOMIC DNA]</scope>
    <source>
        <strain evidence="2 3">237</strain>
    </source>
</reference>
<feature type="transmembrane region" description="Helical" evidence="1">
    <location>
        <begin position="29"/>
        <end position="50"/>
    </location>
</feature>
<dbReference type="NCBIfam" id="NF010614">
    <property type="entry name" value="PRK14013.1-4"/>
    <property type="match status" value="1"/>
</dbReference>
<dbReference type="RefSeq" id="WP_036366172.1">
    <property type="nucleotide sequence ID" value="NZ_AOMT01000026.1"/>
</dbReference>
<dbReference type="PANTHER" id="PTHR30238">
    <property type="entry name" value="MEMBRANE BOUND PREDICTED REDOX MODULATOR"/>
    <property type="match status" value="1"/>
</dbReference>
<protein>
    <recommendedName>
        <fullName evidence="4">Integral membrane protein</fullName>
    </recommendedName>
</protein>
<accession>A0A066UFV3</accession>
<keyword evidence="1" id="KW-0472">Membrane</keyword>
<sequence>MRHFLFDIIFTIVCFFIAAWWGYSRGGMSGMLVALGVTAILAVMEVSLSFDNAVVNASILKGWNDFWKKIFLTVGMLIAVFGMRLVFPIVIVAVTANLSMLEVIDLALNNPTKYSEHLNAHHAEISAFGGMFLLLVFLKFMFGDKDVHWFSWLESRLVKFSKVDAMSVFVALVVLMISMSWVDEAKEGVVLVAGIWGILVYLGVSVLSALLEGESNPDEIVYDAKGNPIANTAGVSSTILKGGIAGFMYLEVLDASFSFDGVIGAFAITSDVVIIMIGLAIGAMFVRSMTIYLVDKGTLSEFVYLEHGAHYAIGALAIIMLLSTKFHVPEIVTGLIGVAFIALSVYNSIQYNRRNPT</sequence>
<dbReference type="AlphaFoldDB" id="A0A066UFV3"/>
<feature type="transmembrane region" description="Helical" evidence="1">
    <location>
        <begin position="120"/>
        <end position="142"/>
    </location>
</feature>